<reference evidence="4" key="1">
    <citation type="submission" date="2022-12" db="EMBL/GenBank/DDBJ databases">
        <title>Draft genome assemblies for two species of Escallonia (Escalloniales).</title>
        <authorList>
            <person name="Chanderbali A."/>
            <person name="Dervinis C."/>
            <person name="Anghel I."/>
            <person name="Soltis D."/>
            <person name="Soltis P."/>
            <person name="Zapata F."/>
        </authorList>
    </citation>
    <scope>NUCLEOTIDE SEQUENCE</scope>
    <source>
        <strain evidence="4">UCBG64.0493</strain>
        <tissue evidence="4">Leaf</tissue>
    </source>
</reference>
<sequence>MSTEDLLELICEYPLPKGWYARFPGLQEPANYGTKFKTGIYEEQVKSGYRLPLHPFALRFFEHHHMAPGQLVPNGWRKLVRLIYLVQTSGYKPNATDFMKIVKRVSIDEDPIFRPRWTFRCDDIGMPDSHISEQHLFHRVLSRDKEMYSGSEMLSRFDMVKQVAAEEAQQKRDTIKEADEATRRGEELSKYEADYLAQIETLERRLKRAKRKVAEEIYEMGFVKAIEMFAERFPDISLDDFVMPIVVSPSGGTVMPSKAGDATASHPPEEGPSGDAPEP</sequence>
<comment type="caution">
    <text evidence="4">The sequence shown here is derived from an EMBL/GenBank/DDBJ whole genome shotgun (WGS) entry which is preliminary data.</text>
</comment>
<evidence type="ECO:0000313" key="5">
    <source>
        <dbReference type="Proteomes" id="UP001188597"/>
    </source>
</evidence>
<feature type="region of interest" description="Disordered" evidence="2">
    <location>
        <begin position="249"/>
        <end position="279"/>
    </location>
</feature>
<keyword evidence="5" id="KW-1185">Reference proteome</keyword>
<evidence type="ECO:0000256" key="2">
    <source>
        <dbReference type="SAM" id="MobiDB-lite"/>
    </source>
</evidence>
<evidence type="ECO:0000259" key="3">
    <source>
        <dbReference type="Pfam" id="PF04195"/>
    </source>
</evidence>
<dbReference type="InterPro" id="IPR007321">
    <property type="entry name" value="Transposase_28"/>
</dbReference>
<gene>
    <name evidence="4" type="ORF">RJ639_015737</name>
</gene>
<feature type="domain" description="Transposase (putative) gypsy type" evidence="3">
    <location>
        <begin position="42"/>
        <end position="93"/>
    </location>
</feature>
<dbReference type="EMBL" id="JAVXUP010002096">
    <property type="protein sequence ID" value="KAK3005669.1"/>
    <property type="molecule type" value="Genomic_DNA"/>
</dbReference>
<feature type="coiled-coil region" evidence="1">
    <location>
        <begin position="161"/>
        <end position="219"/>
    </location>
</feature>
<evidence type="ECO:0000256" key="1">
    <source>
        <dbReference type="SAM" id="Coils"/>
    </source>
</evidence>
<accession>A0AA89AJ34</accession>
<evidence type="ECO:0000313" key="4">
    <source>
        <dbReference type="EMBL" id="KAK3005669.1"/>
    </source>
</evidence>
<protein>
    <recommendedName>
        <fullName evidence="3">Transposase (putative) gypsy type domain-containing protein</fullName>
    </recommendedName>
</protein>
<keyword evidence="1" id="KW-0175">Coiled coil</keyword>
<dbReference type="AlphaFoldDB" id="A0AA89AJ34"/>
<name>A0AA89AJ34_9ASTE</name>
<dbReference type="Pfam" id="PF04195">
    <property type="entry name" value="Transposase_28"/>
    <property type="match status" value="1"/>
</dbReference>
<proteinExistence type="predicted"/>
<organism evidence="4 5">
    <name type="scientific">Escallonia herrerae</name>
    <dbReference type="NCBI Taxonomy" id="1293975"/>
    <lineage>
        <taxon>Eukaryota</taxon>
        <taxon>Viridiplantae</taxon>
        <taxon>Streptophyta</taxon>
        <taxon>Embryophyta</taxon>
        <taxon>Tracheophyta</taxon>
        <taxon>Spermatophyta</taxon>
        <taxon>Magnoliopsida</taxon>
        <taxon>eudicotyledons</taxon>
        <taxon>Gunneridae</taxon>
        <taxon>Pentapetalae</taxon>
        <taxon>asterids</taxon>
        <taxon>campanulids</taxon>
        <taxon>Escalloniales</taxon>
        <taxon>Escalloniaceae</taxon>
        <taxon>Escallonia</taxon>
    </lineage>
</organism>
<dbReference type="Proteomes" id="UP001188597">
    <property type="component" value="Unassembled WGS sequence"/>
</dbReference>